<dbReference type="InterPro" id="IPR020013">
    <property type="entry name" value="Flagellar_FlgE/F/G"/>
</dbReference>
<accession>A0A0K2X547</accession>
<keyword evidence="13" id="KW-1185">Reference proteome</keyword>
<feature type="domain" description="Flagellar basal-body/hook protein C-terminal" evidence="7">
    <location>
        <begin position="557"/>
        <end position="600"/>
    </location>
</feature>
<evidence type="ECO:0000313" key="10">
    <source>
        <dbReference type="EMBL" id="CRF42748.1"/>
    </source>
</evidence>
<evidence type="ECO:0000256" key="4">
    <source>
        <dbReference type="ARBA" id="ARBA00023143"/>
    </source>
</evidence>
<protein>
    <recommendedName>
        <fullName evidence="3">Flagellar hook protein FlgE</fullName>
    </recommendedName>
</protein>
<dbReference type="InterPro" id="IPR010930">
    <property type="entry name" value="Flg_bb/hook_C_dom"/>
</dbReference>
<dbReference type="NCBIfam" id="TIGR03506">
    <property type="entry name" value="FlgEFG_subfam"/>
    <property type="match status" value="2"/>
</dbReference>
<feature type="domain" description="Flagellar basal body rod protein N-terminal" evidence="6">
    <location>
        <begin position="6"/>
        <end position="35"/>
    </location>
</feature>
<evidence type="ECO:0000259" key="7">
    <source>
        <dbReference type="Pfam" id="PF06429"/>
    </source>
</evidence>
<reference evidence="13" key="3">
    <citation type="submission" date="2014-12" db="EMBL/GenBank/DDBJ databases">
        <authorList>
            <person name="Smet A."/>
        </authorList>
    </citation>
    <scope>NUCLEOTIDE SEQUENCE [LARGE SCALE GENOMIC DNA]</scope>
</reference>
<keyword evidence="9" id="KW-0966">Cell projection</keyword>
<dbReference type="Proteomes" id="UP000038622">
    <property type="component" value="Unassembled WGS sequence"/>
</dbReference>
<dbReference type="OrthoDB" id="9804559at2"/>
<evidence type="ECO:0000259" key="6">
    <source>
        <dbReference type="Pfam" id="PF00460"/>
    </source>
</evidence>
<evidence type="ECO:0000313" key="9">
    <source>
        <dbReference type="EMBL" id="CRF40633.1"/>
    </source>
</evidence>
<evidence type="ECO:0000313" key="15">
    <source>
        <dbReference type="Proteomes" id="UP000043437"/>
    </source>
</evidence>
<reference evidence="14 15" key="2">
    <citation type="submission" date="2014-12" db="EMBL/GenBank/DDBJ databases">
        <authorList>
            <person name="Jaenicke S."/>
        </authorList>
    </citation>
    <scope>NUCLEOTIDE SEQUENCE [LARGE SCALE GENOMIC DNA]</scope>
</reference>
<dbReference type="PROSITE" id="PS00588">
    <property type="entry name" value="FLAGELLA_BB_ROD"/>
    <property type="match status" value="1"/>
</dbReference>
<sequence>MNDTLLNAYSGIKTHQFGIDSLSNNIANINTVGYRENIPEFKSLFSAHLDTLGATNVTADDRNFGVTKGSNSISDKDGEYMPSDSEFNMAYQGSGWFIVGPNKNGSMEINKDGYKQAQENFFTRDGNFLRDADGYIVNTHGYYLYGVDLHKIKNGVLVAGNPDEEAKMLKSGKLSTLYLPRDVQYQPVLTTKVDMSINLNAKNHVRPAEEYFLDKDGEIINDRFLNQDANALANDDNEALDLAMHRNLEIMMVKGNIAQDITFKYGTGGPEKNEFHTLGDLKNLLKTKANLDLTIAKSKPDQVKSPLLLQIKNPTDPEATLFIGGPMADKLGWTASGMILKKGETRDSVGIRIPFYSTTAEIYDKGGDKYLLKSDFFMTNSKDPMANPPTTEKWDVESSILEMRSKLPITPQSVRQTITFDKDGKMQAKPVTLNFKGNPLTYNLAKSEDYQSSDVPYEDSKIYQISQDGKPKGLLQNMRIDDDGVIRLAFSNGAIETMGRVGIAAFTNDQGLRKVGSNLFDISNATRDGRTAPLSGNPILGWDRDDGKLKFGKLMHKYLETSNVNAGRSLTNLILMQRGYSMNAKAFTTGDDLVKEAINLKK</sequence>
<dbReference type="Gene3D" id="2.60.98.20">
    <property type="entry name" value="Flagellar hook protein FlgE"/>
    <property type="match status" value="1"/>
</dbReference>
<dbReference type="Pfam" id="PF07559">
    <property type="entry name" value="FlgE_D2"/>
    <property type="match status" value="1"/>
</dbReference>
<dbReference type="STRING" id="1578720.HAL011_03950"/>
<dbReference type="EMBL" id="CDML01000011">
    <property type="protein sequence ID" value="CRF40633.1"/>
    <property type="molecule type" value="Genomic_DNA"/>
</dbReference>
<dbReference type="RefSeq" id="WP_053941363.1">
    <property type="nucleotide sequence ID" value="NZ_BSCV01000002.1"/>
</dbReference>
<dbReference type="Proteomes" id="UP000045175">
    <property type="component" value="Unassembled WGS sequence"/>
</dbReference>
<dbReference type="NCBIfam" id="NF004495">
    <property type="entry name" value="PRK05841.1"/>
    <property type="match status" value="1"/>
</dbReference>
<keyword evidence="4 5" id="KW-0975">Bacterial flagellum</keyword>
<evidence type="ECO:0000256" key="2">
    <source>
        <dbReference type="ARBA" id="ARBA00009677"/>
    </source>
</evidence>
<dbReference type="EMBL" id="CDMG01000002">
    <property type="protein sequence ID" value="CRF52275.1"/>
    <property type="molecule type" value="Genomic_DNA"/>
</dbReference>
<name>A0A0K2X547_9HELI</name>
<dbReference type="Pfam" id="PF00460">
    <property type="entry name" value="Flg_bb_rod"/>
    <property type="match status" value="1"/>
</dbReference>
<dbReference type="GO" id="GO:0009425">
    <property type="term" value="C:bacterial-type flagellum basal body"/>
    <property type="evidence" value="ECO:0007669"/>
    <property type="project" value="UniProtKB-SubCell"/>
</dbReference>
<evidence type="ECO:0000313" key="12">
    <source>
        <dbReference type="EMBL" id="CRF52275.1"/>
    </source>
</evidence>
<dbReference type="InterPro" id="IPR001444">
    <property type="entry name" value="Flag_bb_rod_N"/>
</dbReference>
<dbReference type="GO" id="GO:0071978">
    <property type="term" value="P:bacterial-type flagellum-dependent swarming motility"/>
    <property type="evidence" value="ECO:0007669"/>
    <property type="project" value="TreeGrafter"/>
</dbReference>
<dbReference type="InterPro" id="IPR019776">
    <property type="entry name" value="Flagellar_basal_body_rod_CS"/>
</dbReference>
<reference evidence="9" key="1">
    <citation type="submission" date="2014-12" db="EMBL/GenBank/DDBJ databases">
        <title>Whole genome sequences of four Staphylococcus schleiferi canine isolates.</title>
        <authorList>
            <person name="Misic A.M."/>
            <person name="Cain C."/>
            <person name="Morris D.O."/>
            <person name="Rankin S."/>
            <person name="Beiting D."/>
        </authorList>
    </citation>
    <scope>NUCLEOTIDE SEQUENCE</scope>
    <source>
        <strain evidence="9">ASB11</strain>
        <strain evidence="10">ASB13</strain>
        <strain evidence="12">ASB7</strain>
        <strain evidence="11">ASB9</strain>
    </source>
</reference>
<dbReference type="PANTHER" id="PTHR30435:SF19">
    <property type="entry name" value="FLAGELLAR BASAL-BODY ROD PROTEIN FLGG"/>
    <property type="match status" value="1"/>
</dbReference>
<comment type="similarity">
    <text evidence="2 5">Belongs to the flagella basal body rod proteins family.</text>
</comment>
<evidence type="ECO:0000256" key="5">
    <source>
        <dbReference type="RuleBase" id="RU362116"/>
    </source>
</evidence>
<evidence type="ECO:0000256" key="1">
    <source>
        <dbReference type="ARBA" id="ARBA00004117"/>
    </source>
</evidence>
<gene>
    <name evidence="9" type="ORF">HAL011_03950</name>
    <name evidence="10" type="ORF">HAL013_09520</name>
    <name evidence="12" type="ORF">HAL07_04010</name>
    <name evidence="11" type="ORF">HAL09_08310</name>
</gene>
<dbReference type="GeneID" id="82131425"/>
<dbReference type="SUPFAM" id="SSF117143">
    <property type="entry name" value="Flagellar hook protein flgE"/>
    <property type="match status" value="1"/>
</dbReference>
<feature type="domain" description="Flagellar hook protein FlgE D2" evidence="8">
    <location>
        <begin position="356"/>
        <end position="449"/>
    </location>
</feature>
<organism evidence="9 13">
    <name type="scientific">Helicobacter ailurogastricus</name>
    <dbReference type="NCBI Taxonomy" id="1578720"/>
    <lineage>
        <taxon>Bacteria</taxon>
        <taxon>Pseudomonadati</taxon>
        <taxon>Campylobacterota</taxon>
        <taxon>Epsilonproteobacteria</taxon>
        <taxon>Campylobacterales</taxon>
        <taxon>Helicobacteraceae</taxon>
        <taxon>Helicobacter</taxon>
    </lineage>
</organism>
<dbReference type="Proteomes" id="UP000041394">
    <property type="component" value="Unassembled WGS sequence"/>
</dbReference>
<proteinExistence type="inferred from homology"/>
<dbReference type="InterPro" id="IPR011491">
    <property type="entry name" value="FlgE_D2"/>
</dbReference>
<evidence type="ECO:0000313" key="11">
    <source>
        <dbReference type="EMBL" id="CRF44255.1"/>
    </source>
</evidence>
<dbReference type="Proteomes" id="UP000043437">
    <property type="component" value="Unassembled WGS sequence"/>
</dbReference>
<dbReference type="InterPro" id="IPR037058">
    <property type="entry name" value="Falgellar_hook_FlgE_sf"/>
</dbReference>
<dbReference type="PANTHER" id="PTHR30435">
    <property type="entry name" value="FLAGELLAR PROTEIN"/>
    <property type="match status" value="1"/>
</dbReference>
<evidence type="ECO:0000313" key="14">
    <source>
        <dbReference type="Proteomes" id="UP000041394"/>
    </source>
</evidence>
<keyword evidence="9" id="KW-0282">Flagellum</keyword>
<evidence type="ECO:0000256" key="3">
    <source>
        <dbReference type="ARBA" id="ARBA00019015"/>
    </source>
</evidence>
<dbReference type="Pfam" id="PF06429">
    <property type="entry name" value="Flg_bbr_C"/>
    <property type="match status" value="1"/>
</dbReference>
<dbReference type="InterPro" id="IPR037925">
    <property type="entry name" value="FlgE/F/G-like"/>
</dbReference>
<comment type="subcellular location">
    <subcellularLocation>
        <location evidence="1 5">Bacterial flagellum basal body</location>
    </subcellularLocation>
</comment>
<evidence type="ECO:0000259" key="8">
    <source>
        <dbReference type="Pfam" id="PF07559"/>
    </source>
</evidence>
<evidence type="ECO:0000313" key="13">
    <source>
        <dbReference type="Proteomes" id="UP000038622"/>
    </source>
</evidence>
<dbReference type="AlphaFoldDB" id="A0A0K2X547"/>
<dbReference type="EMBL" id="CDMN01000034">
    <property type="protein sequence ID" value="CRF44255.1"/>
    <property type="molecule type" value="Genomic_DNA"/>
</dbReference>
<dbReference type="EMBL" id="CDMH01000044">
    <property type="protein sequence ID" value="CRF42748.1"/>
    <property type="molecule type" value="Genomic_DNA"/>
</dbReference>
<keyword evidence="9" id="KW-0969">Cilium</keyword>